<dbReference type="EMBL" id="JAIPUX010001232">
    <property type="protein sequence ID" value="KAH0625337.1"/>
    <property type="molecule type" value="Genomic_DNA"/>
</dbReference>
<evidence type="ECO:0000256" key="4">
    <source>
        <dbReference type="ARBA" id="ARBA00022614"/>
    </source>
</evidence>
<dbReference type="PANTHER" id="PTHR46545:SF1">
    <property type="entry name" value="LEUCINE-RICH REPEAT-CONTAINING PROTEIN 51"/>
    <property type="match status" value="1"/>
</dbReference>
<evidence type="ECO:0000313" key="6">
    <source>
        <dbReference type="EMBL" id="KAH0625337.1"/>
    </source>
</evidence>
<keyword evidence="3" id="KW-0963">Cytoplasm</keyword>
<evidence type="ECO:0000256" key="3">
    <source>
        <dbReference type="ARBA" id="ARBA00022490"/>
    </source>
</evidence>
<evidence type="ECO:0000256" key="1">
    <source>
        <dbReference type="ARBA" id="ARBA00004496"/>
    </source>
</evidence>
<sequence>FFSACPLIRFASTAGKMCTRWNYSKAAVQAPPLDYSFRGISFMQGRAEFRFHHHRRPISWSLFIKWQARKREQNGIPNRDVTKEQPTLFGAGSYSSIQTLKGFYFEGRLLTQAVWLNNNTLNDLTDFPEIMGKLLEYPEDIYWIDLSFNDLPIIDPVLTTYYNLRNLNLHGNSIQQLSEVDKLAVLPHLRSLTLHGNPIEEEKGYRSYVISTLPNLKSFDFSGVTKLDRSTANVWRRMNIKPKVVRKRRDNY</sequence>
<dbReference type="SUPFAM" id="SSF52058">
    <property type="entry name" value="L domain-like"/>
    <property type="match status" value="1"/>
</dbReference>
<dbReference type="InterPro" id="IPR032675">
    <property type="entry name" value="LRR_dom_sf"/>
</dbReference>
<evidence type="ECO:0000256" key="2">
    <source>
        <dbReference type="ARBA" id="ARBA00014223"/>
    </source>
</evidence>
<reference evidence="6 7" key="1">
    <citation type="journal article" date="2022" name="Gigascience">
        <title>A chromosome-level genome assembly and annotation of the desert horned lizard, Phrynosoma platyrhinos, provides insight into chromosomal rearrangements among reptiles.</title>
        <authorList>
            <person name="Koochekian N."/>
            <person name="Ascanio A."/>
            <person name="Farleigh K."/>
            <person name="Card D.C."/>
            <person name="Schield D.R."/>
            <person name="Castoe T.A."/>
            <person name="Jezkova T."/>
        </authorList>
    </citation>
    <scope>NUCLEOTIDE SEQUENCE [LARGE SCALE GENOMIC DNA]</scope>
    <source>
        <strain evidence="6">NK-2021</strain>
    </source>
</reference>
<dbReference type="Pfam" id="PF14580">
    <property type="entry name" value="LRR_9"/>
    <property type="match status" value="1"/>
</dbReference>
<evidence type="ECO:0000256" key="5">
    <source>
        <dbReference type="ARBA" id="ARBA00022737"/>
    </source>
</evidence>
<gene>
    <name evidence="6" type="ORF">JD844_033864</name>
</gene>
<feature type="non-terminal residue" evidence="6">
    <location>
        <position position="1"/>
    </location>
</feature>
<name>A0ABQ7T7C1_PHRPL</name>
<keyword evidence="4" id="KW-0433">Leucine-rich repeat</keyword>
<organism evidence="6 7">
    <name type="scientific">Phrynosoma platyrhinos</name>
    <name type="common">Desert horned lizard</name>
    <dbReference type="NCBI Taxonomy" id="52577"/>
    <lineage>
        <taxon>Eukaryota</taxon>
        <taxon>Metazoa</taxon>
        <taxon>Chordata</taxon>
        <taxon>Craniata</taxon>
        <taxon>Vertebrata</taxon>
        <taxon>Euteleostomi</taxon>
        <taxon>Lepidosauria</taxon>
        <taxon>Squamata</taxon>
        <taxon>Bifurcata</taxon>
        <taxon>Unidentata</taxon>
        <taxon>Episquamata</taxon>
        <taxon>Toxicofera</taxon>
        <taxon>Iguania</taxon>
        <taxon>Phrynosomatidae</taxon>
        <taxon>Phrynosomatinae</taxon>
        <taxon>Phrynosoma</taxon>
    </lineage>
</organism>
<keyword evidence="5" id="KW-0677">Repeat</keyword>
<dbReference type="PROSITE" id="PS51450">
    <property type="entry name" value="LRR"/>
    <property type="match status" value="1"/>
</dbReference>
<evidence type="ECO:0000313" key="7">
    <source>
        <dbReference type="Proteomes" id="UP000826234"/>
    </source>
</evidence>
<dbReference type="InterPro" id="IPR001611">
    <property type="entry name" value="Leu-rich_rpt"/>
</dbReference>
<dbReference type="PANTHER" id="PTHR46545">
    <property type="entry name" value="LEUCINE-RICH REPEAT-CONTAINING PROTEIN 51"/>
    <property type="match status" value="1"/>
</dbReference>
<protein>
    <recommendedName>
        <fullName evidence="2">Leucine-rich repeat-containing protein 51</fullName>
    </recommendedName>
</protein>
<keyword evidence="7" id="KW-1185">Reference proteome</keyword>
<proteinExistence type="predicted"/>
<comment type="subcellular location">
    <subcellularLocation>
        <location evidence="1">Cytoplasm</location>
    </subcellularLocation>
</comment>
<dbReference type="Proteomes" id="UP000826234">
    <property type="component" value="Unassembled WGS sequence"/>
</dbReference>
<accession>A0ABQ7T7C1</accession>
<comment type="caution">
    <text evidence="6">The sequence shown here is derived from an EMBL/GenBank/DDBJ whole genome shotgun (WGS) entry which is preliminary data.</text>
</comment>
<dbReference type="Gene3D" id="3.80.10.10">
    <property type="entry name" value="Ribonuclease Inhibitor"/>
    <property type="match status" value="1"/>
</dbReference>